<dbReference type="Pfam" id="PF13727">
    <property type="entry name" value="CoA_binding_3"/>
    <property type="match status" value="1"/>
</dbReference>
<keyword evidence="2" id="KW-0472">Membrane</keyword>
<dbReference type="PANTHER" id="PTHR43318:SF1">
    <property type="entry name" value="POLYSACCHARIDE BIOSYNTHESIS PROTEIN EPSC-RELATED"/>
    <property type="match status" value="1"/>
</dbReference>
<comment type="caution">
    <text evidence="4">The sequence shown here is derived from an EMBL/GenBank/DDBJ whole genome shotgun (WGS) entry which is preliminary data.</text>
</comment>
<dbReference type="SUPFAM" id="SSF51735">
    <property type="entry name" value="NAD(P)-binding Rossmann-fold domains"/>
    <property type="match status" value="2"/>
</dbReference>
<organism evidence="4 5">
    <name type="scientific">Levilinea saccharolytica</name>
    <dbReference type="NCBI Taxonomy" id="229921"/>
    <lineage>
        <taxon>Bacteria</taxon>
        <taxon>Bacillati</taxon>
        <taxon>Chloroflexota</taxon>
        <taxon>Anaerolineae</taxon>
        <taxon>Anaerolineales</taxon>
        <taxon>Anaerolineaceae</taxon>
        <taxon>Levilinea</taxon>
    </lineage>
</organism>
<dbReference type="OrthoDB" id="9803111at2"/>
<keyword evidence="2" id="KW-1133">Transmembrane helix</keyword>
<evidence type="ECO:0000313" key="4">
    <source>
        <dbReference type="EMBL" id="KPL90702.1"/>
    </source>
</evidence>
<sequence>MKAQPNVRNRYVLLGDLVLIIISVLGSYVLRLELGAQFFQYLPSAYWLAGLALVIKPVVYHFFGLYRRLWLYASVQELKLILAAVTAASVLVSMAITSLFAMGFFVGFPRSVLVIDWLLSILMVGGLRFTLRLLAENRILASVAGRSAHTRHVLVVGAGDAGALVVRELQKNPQLNMAAVGFLDDNPSKKGQQIYGLQVFGPLTDLEQTLDSRHVDEVIIAIPSAPGRVVRLVADVCRLKGVPFRTMPGIYELLGGKVSISRLREVDITDLLRREPAHLQDELVGATLGGRVVLVTGAGGSIGSELCRQIARWGPSELLLLGHGENSIFEALMELQESFPGLHARPVIADVRDLERLKTVFARYRPEVVFHAAAHKHVPMMEVNVEEAVTNNILGTFNVVQAALLYNVDRMVMISTDKAIRPINVMGATKRVAEMAVLDAAQRSGRSFSVVRFGNVLGSRGSVVPSFKRQIARGGPVTITHPDMKRYFMTIPEAVHLVLQASTLGEGGETFVLNMGQQVRIMDLAEDLIRLSGLEPGRDIEVVFTGIRPGEKLSEDLWDEGQTFSKTQHPDIFRLDGQESLYGPQLRAAVDELVRLAREGDSTSIIHLLDELIPESAVQATPPPPEMTSI</sequence>
<dbReference type="AlphaFoldDB" id="A0A0P6Y3Y5"/>
<dbReference type="InterPro" id="IPR003869">
    <property type="entry name" value="Polysac_CapD-like"/>
</dbReference>
<gene>
    <name evidence="4" type="ORF">ADN01_02370</name>
</gene>
<dbReference type="STRING" id="229921.ADN01_02370"/>
<dbReference type="EMBL" id="LGCM01000010">
    <property type="protein sequence ID" value="KPL90702.1"/>
    <property type="molecule type" value="Genomic_DNA"/>
</dbReference>
<evidence type="ECO:0000256" key="2">
    <source>
        <dbReference type="SAM" id="Phobius"/>
    </source>
</evidence>
<feature type="transmembrane region" description="Helical" evidence="2">
    <location>
        <begin position="45"/>
        <end position="66"/>
    </location>
</feature>
<dbReference type="Pfam" id="PF02719">
    <property type="entry name" value="Polysacc_synt_2"/>
    <property type="match status" value="1"/>
</dbReference>
<reference evidence="4 5" key="1">
    <citation type="submission" date="2015-07" db="EMBL/GenBank/DDBJ databases">
        <title>Genome sequence of Levilinea saccharolytica DSM 16555.</title>
        <authorList>
            <person name="Hemp J."/>
            <person name="Ward L.M."/>
            <person name="Pace L.A."/>
            <person name="Fischer W.W."/>
        </authorList>
    </citation>
    <scope>NUCLEOTIDE SEQUENCE [LARGE SCALE GENOMIC DNA]</scope>
    <source>
        <strain evidence="4 5">KIBI-1</strain>
    </source>
</reference>
<comment type="similarity">
    <text evidence="1">Belongs to the polysaccharide synthase family.</text>
</comment>
<feature type="transmembrane region" description="Helical" evidence="2">
    <location>
        <begin position="78"/>
        <end position="106"/>
    </location>
</feature>
<protein>
    <recommendedName>
        <fullName evidence="3">Polysaccharide biosynthesis protein CapD-like domain-containing protein</fullName>
    </recommendedName>
</protein>
<dbReference type="InterPro" id="IPR036291">
    <property type="entry name" value="NAD(P)-bd_dom_sf"/>
</dbReference>
<dbReference type="CDD" id="cd05237">
    <property type="entry name" value="UDP_invert_4-6DH_SDR_e"/>
    <property type="match status" value="1"/>
</dbReference>
<dbReference type="PANTHER" id="PTHR43318">
    <property type="entry name" value="UDP-N-ACETYLGLUCOSAMINE 4,6-DEHYDRATASE"/>
    <property type="match status" value="1"/>
</dbReference>
<feature type="domain" description="Polysaccharide biosynthesis protein CapD-like" evidence="3">
    <location>
        <begin position="293"/>
        <end position="575"/>
    </location>
</feature>
<evidence type="ECO:0000256" key="1">
    <source>
        <dbReference type="ARBA" id="ARBA00007430"/>
    </source>
</evidence>
<accession>A0A0P6Y3Y5</accession>
<evidence type="ECO:0000259" key="3">
    <source>
        <dbReference type="Pfam" id="PF02719"/>
    </source>
</evidence>
<name>A0A0P6Y3Y5_9CHLR</name>
<evidence type="ECO:0000313" key="5">
    <source>
        <dbReference type="Proteomes" id="UP000050501"/>
    </source>
</evidence>
<keyword evidence="5" id="KW-1185">Reference proteome</keyword>
<dbReference type="RefSeq" id="WP_062418704.1">
    <property type="nucleotide sequence ID" value="NZ_DF967974.1"/>
</dbReference>
<keyword evidence="2" id="KW-0812">Transmembrane</keyword>
<dbReference type="InterPro" id="IPR051203">
    <property type="entry name" value="Polysaccharide_Synthase-Rel"/>
</dbReference>
<dbReference type="PATRIC" id="fig|229921.5.peg.2482"/>
<feature type="transmembrane region" description="Helical" evidence="2">
    <location>
        <begin position="12"/>
        <end position="30"/>
    </location>
</feature>
<proteinExistence type="inferred from homology"/>
<dbReference type="Proteomes" id="UP000050501">
    <property type="component" value="Unassembled WGS sequence"/>
</dbReference>
<dbReference type="Gene3D" id="3.40.50.720">
    <property type="entry name" value="NAD(P)-binding Rossmann-like Domain"/>
    <property type="match status" value="2"/>
</dbReference>